<accession>A0A6N1NPC4</accession>
<reference evidence="1" key="1">
    <citation type="submission" date="2017-06" db="EMBL/GenBank/DDBJ databases">
        <authorList>
            <person name="Assis F.L."/>
            <person name="Abrahao J.S."/>
            <person name="Silva L."/>
            <person name="Khalil J.B."/>
            <person name="Rodrigues R."/>
            <person name="Silva L.S."/>
            <person name="Boratto P."/>
            <person name="Andrade M."/>
            <person name="Kroon E.G."/>
            <person name="Ribeiro B."/>
            <person name="Bergier I."/>
            <person name="Seligmann H."/>
            <person name="Ghigo E."/>
            <person name="Colson P."/>
            <person name="Levasseur A."/>
            <person name="Raoult D."/>
            <person name="Scola B.L."/>
        </authorList>
    </citation>
    <scope>NUCLEOTIDE SEQUENCE</scope>
    <source>
        <strain evidence="1">Deep ocean</strain>
    </source>
</reference>
<dbReference type="GeneID" id="80517217"/>
<evidence type="ECO:0000313" key="1">
    <source>
        <dbReference type="EMBL" id="QKU33916.1"/>
    </source>
</evidence>
<organism evidence="1">
    <name type="scientific">Tupanvirus deep ocean</name>
    <dbReference type="NCBI Taxonomy" id="2126984"/>
    <lineage>
        <taxon>Viruses</taxon>
        <taxon>Varidnaviria</taxon>
        <taxon>Bamfordvirae</taxon>
        <taxon>Nucleocytoviricota</taxon>
        <taxon>Megaviricetes</taxon>
        <taxon>Imitervirales</taxon>
        <taxon>Mimiviridae</taxon>
        <taxon>Megamimivirinae</taxon>
        <taxon>Tupanvirus</taxon>
        <taxon>Tupanvirus altamarinense</taxon>
    </lineage>
</organism>
<protein>
    <submittedName>
        <fullName evidence="1">Uncharacterized protein</fullName>
    </submittedName>
</protein>
<reference evidence="1" key="2">
    <citation type="journal article" date="2018" name="Nat. Commun.">
        <title>Tailed giant Tupanvirus possesses the most complete translational apparatus of the known virosphere.</title>
        <authorList>
            <person name="Abrahao J."/>
            <person name="Silva L."/>
            <person name="Silva L.S."/>
            <person name="Khalil J.Y.B."/>
            <person name="Rodrigues R."/>
            <person name="Arantes T."/>
            <person name="Assis F."/>
            <person name="Boratto P."/>
            <person name="Andrade M."/>
            <person name="Kroon E.G."/>
            <person name="Ribeiro B."/>
            <person name="Bergier I."/>
            <person name="Seligmann H."/>
            <person name="Ghigo E."/>
            <person name="Colson P."/>
            <person name="Levasseur A."/>
            <person name="Kroemer G."/>
            <person name="Raoult D."/>
            <person name="La Scola B."/>
        </authorList>
    </citation>
    <scope>NUCLEOTIDE SEQUENCE [LARGE SCALE GENOMIC DNA]</scope>
    <source>
        <strain evidence="1">Deep ocean</strain>
    </source>
</reference>
<proteinExistence type="predicted"/>
<dbReference type="EMBL" id="MF405918">
    <property type="protein sequence ID" value="QKU33916.1"/>
    <property type="molecule type" value="Genomic_DNA"/>
</dbReference>
<name>A0A6N1NPC4_9VIRU</name>
<dbReference type="RefSeq" id="YP_010780526.1">
    <property type="nucleotide sequence ID" value="NC_075038.1"/>
</dbReference>
<dbReference type="KEGG" id="vg:80517217"/>
<sequence>MPETINTQYTETFCNYLISIKSEGIIQNVSILEDANFGKLIINDKKTSFYYFSGENKKISIKIVSDSSVSITSKKFDINIEQIYIAEHLRHYNDDIFLSYPKLVPYKSDYIPAIFYGMWSENDLQTLEKNKSLKIIIWTGGDIYIDSDNTGIKNHVRDTINRIKKLNKVVHIAISKFIEADLTKLGINFLKVPFMGIDLEKFKPVKKGKSIYIYTSPFYGNKYGEELYSKVMNKYKDYNFIITCSIGSMEAMLKYNKENPYGIKYYNKNELIEKIYPQCFIALRLTKHDGLAGTVQELGAMGIKSIHNGDTPSCLHYSTLEDIYKHIDKEILTIDTCDHELSNSVKKYLKLDPLFFNTKFYNRYSNEHKIFNIKNNNVPQKIKKNNVTKNINKQLSNAKSIMEENKYNFVVEKNCGYQISVVSNDPTMLSFVEDRTYGEISIKKGPNIFNYYNGNQSMITIKTKMPATISIKKNNIPIKQIYVSERLREAFQYDLLQTHKLEIYNNDYEPAIFYGIWSKNDLDTLKRNKSLKVIIWTGGDINHNIERTEESINVVLHNVNTIKKLDKIKHISISTFISKSLTELNLSFKEVPFMGIDFDMYKPVKKGKSIYIYTVVGTGRYYGSHFYDKLIKKYKDINFIFACWKNSEEYIKKNNYKNPHPIKYYDKKELVEKIYPQCFLGLRLTVHDGLSATVQELGLMGIKCIHNGNGPNNLNYKTFDDICRHIDNERKTIGLCDYELSEKVKKYLTIDPKFFTTDFHK</sequence>